<dbReference type="EMBL" id="JAWXYG010000015">
    <property type="protein sequence ID" value="KAK4253574.1"/>
    <property type="molecule type" value="Genomic_DNA"/>
</dbReference>
<dbReference type="GO" id="GO:0008270">
    <property type="term" value="F:zinc ion binding"/>
    <property type="evidence" value="ECO:0007669"/>
    <property type="project" value="UniProtKB-KW"/>
</dbReference>
<dbReference type="SMART" id="SM00184">
    <property type="entry name" value="RING"/>
    <property type="match status" value="1"/>
</dbReference>
<keyword evidence="1" id="KW-0479">Metal-binding</keyword>
<dbReference type="Proteomes" id="UP001293593">
    <property type="component" value="Unassembled WGS sequence"/>
</dbReference>
<feature type="domain" description="RING-type" evidence="3">
    <location>
        <begin position="544"/>
        <end position="577"/>
    </location>
</feature>
<keyword evidence="2" id="KW-0175">Coiled coil</keyword>
<evidence type="ECO:0000256" key="1">
    <source>
        <dbReference type="PROSITE-ProRule" id="PRU00175"/>
    </source>
</evidence>
<evidence type="ECO:0000259" key="3">
    <source>
        <dbReference type="PROSITE" id="PS50089"/>
    </source>
</evidence>
<dbReference type="SUPFAM" id="SSF57850">
    <property type="entry name" value="RING/U-box"/>
    <property type="match status" value="1"/>
</dbReference>
<proteinExistence type="predicted"/>
<dbReference type="Pfam" id="PF13920">
    <property type="entry name" value="zf-C3HC4_3"/>
    <property type="match status" value="1"/>
</dbReference>
<keyword evidence="1" id="KW-0862">Zinc</keyword>
<protein>
    <recommendedName>
        <fullName evidence="3">RING-type domain-containing protein</fullName>
    </recommendedName>
</protein>
<name>A0AAE1IQH8_9FABA</name>
<sequence>MAVEFVNALNAAAAAESEFAKLRRLLEIERKLVHRLKQEKEDEAEMTKRKIERMSQRLAGAQKDVEYATARADVAENEWVKLRRELRAAQELVQLLKPESEETGQIVLRQVDDKELELANALNAASVAESECDKLRTLLEEERELVQRLIVEKEDEAQLAKRQIEEIGQELTNARKDAEYATARADAAETEWIKAKKELQEEKELSQLLKPECDEIRQSAMRQVEEKERELVSALHASEIAQRECAKLKGMLEEEKKLVRRLILEKDDEVQLAKRKFEEIDQELAHARKDAKLARKDAELARKDADAAENEWTKVKRDLKNMEEHVKLLKLQCQEIKESASRQDEEKALQLANALNASVIAESECAKLKRMLIEEGKTVQRLIIEKDDETEQAKREIEKMGRELAYAQKEAQYARNDADIVENEWTKVKREVKQKEEVIKLLKLEIQDTRQDTMRQVEEISQELDEARNEAEHAQNDADIAKNEWIKAKKDLEDKLELIQILKLECQEASERAKRQVEEKELELADTLNAVTSASSSSSVAQDCAICLTNEKDFAFGCGHMTCEECGETLSMCPICREFITIRIKLFP</sequence>
<accession>A0AAE1IQH8</accession>
<keyword evidence="5" id="KW-1185">Reference proteome</keyword>
<dbReference type="InterPro" id="IPR013083">
    <property type="entry name" value="Znf_RING/FYVE/PHD"/>
</dbReference>
<organism evidence="4 5">
    <name type="scientific">Acacia crassicarpa</name>
    <name type="common">northern wattle</name>
    <dbReference type="NCBI Taxonomy" id="499986"/>
    <lineage>
        <taxon>Eukaryota</taxon>
        <taxon>Viridiplantae</taxon>
        <taxon>Streptophyta</taxon>
        <taxon>Embryophyta</taxon>
        <taxon>Tracheophyta</taxon>
        <taxon>Spermatophyta</taxon>
        <taxon>Magnoliopsida</taxon>
        <taxon>eudicotyledons</taxon>
        <taxon>Gunneridae</taxon>
        <taxon>Pentapetalae</taxon>
        <taxon>rosids</taxon>
        <taxon>fabids</taxon>
        <taxon>Fabales</taxon>
        <taxon>Fabaceae</taxon>
        <taxon>Caesalpinioideae</taxon>
        <taxon>mimosoid clade</taxon>
        <taxon>Acacieae</taxon>
        <taxon>Acacia</taxon>
    </lineage>
</organism>
<dbReference type="InterPro" id="IPR001841">
    <property type="entry name" value="Znf_RING"/>
</dbReference>
<feature type="coiled-coil region" evidence="2">
    <location>
        <begin position="19"/>
        <end position="339"/>
    </location>
</feature>
<feature type="coiled-coil region" evidence="2">
    <location>
        <begin position="379"/>
        <end position="530"/>
    </location>
</feature>
<comment type="caution">
    <text evidence="4">The sequence shown here is derived from an EMBL/GenBank/DDBJ whole genome shotgun (WGS) entry which is preliminary data.</text>
</comment>
<dbReference type="Gene3D" id="3.30.40.10">
    <property type="entry name" value="Zinc/RING finger domain, C3HC4 (zinc finger)"/>
    <property type="match status" value="1"/>
</dbReference>
<dbReference type="AlphaFoldDB" id="A0AAE1IQH8"/>
<gene>
    <name evidence="4" type="ORF">QN277_010228</name>
</gene>
<evidence type="ECO:0000313" key="5">
    <source>
        <dbReference type="Proteomes" id="UP001293593"/>
    </source>
</evidence>
<evidence type="ECO:0000256" key="2">
    <source>
        <dbReference type="SAM" id="Coils"/>
    </source>
</evidence>
<reference evidence="4" key="1">
    <citation type="submission" date="2023-10" db="EMBL/GenBank/DDBJ databases">
        <title>Chromosome-level genome of the transformable northern wattle, Acacia crassicarpa.</title>
        <authorList>
            <person name="Massaro I."/>
            <person name="Sinha N.R."/>
            <person name="Poethig S."/>
            <person name="Leichty A.R."/>
        </authorList>
    </citation>
    <scope>NUCLEOTIDE SEQUENCE</scope>
    <source>
        <strain evidence="4">Acra3RX</strain>
        <tissue evidence="4">Leaf</tissue>
    </source>
</reference>
<keyword evidence="1" id="KW-0863">Zinc-finger</keyword>
<evidence type="ECO:0000313" key="4">
    <source>
        <dbReference type="EMBL" id="KAK4253574.1"/>
    </source>
</evidence>
<dbReference type="PROSITE" id="PS50089">
    <property type="entry name" value="ZF_RING_2"/>
    <property type="match status" value="1"/>
</dbReference>